<gene>
    <name evidence="1" type="ORF">Taro_050782</name>
</gene>
<evidence type="ECO:0000313" key="2">
    <source>
        <dbReference type="Proteomes" id="UP000652761"/>
    </source>
</evidence>
<keyword evidence="2" id="KW-1185">Reference proteome</keyword>
<name>A0A843XEW2_COLES</name>
<sequence length="208" mass="22812">WEGVHLVWCTLYFCRPRVYADRVRLSDYAGCPDDRVRLPNYVGCPDDRVRITPSSVSYPISFSNSPFEWKGTDDYVSESACTIAETYDRTMADRYAEGTPQLDLDLEAWVDAAGGPRKGRVYDFGDSRDTNPMLSSYASSVAPPAYASSSATTPGSGGDDIRTLIRPEELSQQLPLHLGAMVEQLVAAIRGAGTSQQAPQVSITINFI</sequence>
<feature type="non-terminal residue" evidence="1">
    <location>
        <position position="1"/>
    </location>
</feature>
<organism evidence="1 2">
    <name type="scientific">Colocasia esculenta</name>
    <name type="common">Wild taro</name>
    <name type="synonym">Arum esculentum</name>
    <dbReference type="NCBI Taxonomy" id="4460"/>
    <lineage>
        <taxon>Eukaryota</taxon>
        <taxon>Viridiplantae</taxon>
        <taxon>Streptophyta</taxon>
        <taxon>Embryophyta</taxon>
        <taxon>Tracheophyta</taxon>
        <taxon>Spermatophyta</taxon>
        <taxon>Magnoliopsida</taxon>
        <taxon>Liliopsida</taxon>
        <taxon>Araceae</taxon>
        <taxon>Aroideae</taxon>
        <taxon>Colocasieae</taxon>
        <taxon>Colocasia</taxon>
    </lineage>
</organism>
<accession>A0A843XEW2</accession>
<dbReference type="AlphaFoldDB" id="A0A843XEW2"/>
<protein>
    <submittedName>
        <fullName evidence="1">Uncharacterized protein</fullName>
    </submittedName>
</protein>
<comment type="caution">
    <text evidence="1">The sequence shown here is derived from an EMBL/GenBank/DDBJ whole genome shotgun (WGS) entry which is preliminary data.</text>
</comment>
<reference evidence="1" key="1">
    <citation type="submission" date="2017-07" db="EMBL/GenBank/DDBJ databases">
        <title>Taro Niue Genome Assembly and Annotation.</title>
        <authorList>
            <person name="Atibalentja N."/>
            <person name="Keating K."/>
            <person name="Fields C.J."/>
        </authorList>
    </citation>
    <scope>NUCLEOTIDE SEQUENCE</scope>
    <source>
        <strain evidence="1">Niue_2</strain>
        <tissue evidence="1">Leaf</tissue>
    </source>
</reference>
<proteinExistence type="predicted"/>
<dbReference type="Proteomes" id="UP000652761">
    <property type="component" value="Unassembled WGS sequence"/>
</dbReference>
<evidence type="ECO:0000313" key="1">
    <source>
        <dbReference type="EMBL" id="MQM17803.1"/>
    </source>
</evidence>
<dbReference type="EMBL" id="NMUH01007773">
    <property type="protein sequence ID" value="MQM17803.1"/>
    <property type="molecule type" value="Genomic_DNA"/>
</dbReference>